<dbReference type="AlphaFoldDB" id="A0A835BK49"/>
<keyword evidence="10" id="KW-1185">Reference proteome</keyword>
<dbReference type="GO" id="GO:0009626">
    <property type="term" value="P:plant-type hypersensitive response"/>
    <property type="evidence" value="ECO:0007669"/>
    <property type="project" value="UniProtKB-ARBA"/>
</dbReference>
<comment type="similarity">
    <text evidence="1">Belongs to the disease resistance NB-LRR family.</text>
</comment>
<dbReference type="FunFam" id="3.40.50.300:FF:001091">
    <property type="entry name" value="Probable disease resistance protein At1g61300"/>
    <property type="match status" value="1"/>
</dbReference>
<evidence type="ECO:0000313" key="10">
    <source>
        <dbReference type="Proteomes" id="UP000636709"/>
    </source>
</evidence>
<evidence type="ECO:0000256" key="4">
    <source>
        <dbReference type="ARBA" id="ARBA00022741"/>
    </source>
</evidence>
<dbReference type="GO" id="GO:0042742">
    <property type="term" value="P:defense response to bacterium"/>
    <property type="evidence" value="ECO:0007669"/>
    <property type="project" value="UniProtKB-ARBA"/>
</dbReference>
<evidence type="ECO:0000313" key="9">
    <source>
        <dbReference type="EMBL" id="KAF8699060.1"/>
    </source>
</evidence>
<dbReference type="Gene3D" id="1.10.8.430">
    <property type="entry name" value="Helical domain of apoptotic protease-activating factors"/>
    <property type="match status" value="1"/>
</dbReference>
<evidence type="ECO:0000256" key="3">
    <source>
        <dbReference type="ARBA" id="ARBA00022737"/>
    </source>
</evidence>
<dbReference type="Gene3D" id="1.10.10.10">
    <property type="entry name" value="Winged helix-like DNA-binding domain superfamily/Winged helix DNA-binding domain"/>
    <property type="match status" value="1"/>
</dbReference>
<reference evidence="9" key="1">
    <citation type="submission" date="2020-07" db="EMBL/GenBank/DDBJ databases">
        <title>Genome sequence and genetic diversity analysis of an under-domesticated orphan crop, white fonio (Digitaria exilis).</title>
        <authorList>
            <person name="Bennetzen J.L."/>
            <person name="Chen S."/>
            <person name="Ma X."/>
            <person name="Wang X."/>
            <person name="Yssel A.E.J."/>
            <person name="Chaluvadi S.R."/>
            <person name="Johnson M."/>
            <person name="Gangashetty P."/>
            <person name="Hamidou F."/>
            <person name="Sanogo M.D."/>
            <person name="Zwaenepoel A."/>
            <person name="Wallace J."/>
            <person name="Van De Peer Y."/>
            <person name="Van Deynze A."/>
        </authorList>
    </citation>
    <scope>NUCLEOTIDE SEQUENCE</scope>
    <source>
        <tissue evidence="9">Leaves</tissue>
    </source>
</reference>
<dbReference type="CDD" id="cd14798">
    <property type="entry name" value="RX-CC_like"/>
    <property type="match status" value="1"/>
</dbReference>
<dbReference type="Pfam" id="PF18052">
    <property type="entry name" value="Rx_N"/>
    <property type="match status" value="1"/>
</dbReference>
<dbReference type="InterPro" id="IPR038005">
    <property type="entry name" value="RX-like_CC"/>
</dbReference>
<name>A0A835BK49_9POAL</name>
<protein>
    <submittedName>
        <fullName evidence="9">Uncharacterized protein</fullName>
    </submittedName>
</protein>
<gene>
    <name evidence="9" type="ORF">HU200_034751</name>
</gene>
<evidence type="ECO:0000256" key="1">
    <source>
        <dbReference type="ARBA" id="ARBA00008894"/>
    </source>
</evidence>
<keyword evidence="3" id="KW-0677">Repeat</keyword>
<evidence type="ECO:0000259" key="8">
    <source>
        <dbReference type="Pfam" id="PF23559"/>
    </source>
</evidence>
<dbReference type="FunFam" id="1.10.10.10:FF:000322">
    <property type="entry name" value="Probable disease resistance protein At1g63360"/>
    <property type="match status" value="1"/>
</dbReference>
<dbReference type="GO" id="GO:0043531">
    <property type="term" value="F:ADP binding"/>
    <property type="evidence" value="ECO:0007669"/>
    <property type="project" value="InterPro"/>
</dbReference>
<dbReference type="EMBL" id="JACEFO010001857">
    <property type="protein sequence ID" value="KAF8699060.1"/>
    <property type="molecule type" value="Genomic_DNA"/>
</dbReference>
<dbReference type="InterPro" id="IPR027417">
    <property type="entry name" value="P-loop_NTPase"/>
</dbReference>
<keyword evidence="4" id="KW-0547">Nucleotide-binding</keyword>
<dbReference type="Pfam" id="PF23559">
    <property type="entry name" value="WHD_DRP"/>
    <property type="match status" value="1"/>
</dbReference>
<accession>A0A835BK49</accession>
<keyword evidence="5" id="KW-0611">Plant defense</keyword>
<evidence type="ECO:0000256" key="5">
    <source>
        <dbReference type="ARBA" id="ARBA00022821"/>
    </source>
</evidence>
<evidence type="ECO:0000259" key="7">
    <source>
        <dbReference type="Pfam" id="PF18052"/>
    </source>
</evidence>
<keyword evidence="2" id="KW-0433">Leucine-rich repeat</keyword>
<dbReference type="InterPro" id="IPR058922">
    <property type="entry name" value="WHD_DRP"/>
</dbReference>
<dbReference type="PANTHER" id="PTHR19338">
    <property type="entry name" value="TRANSLOCASE OF INNER MITOCHONDRIAL MEMBRANE 13 HOMOLOG"/>
    <property type="match status" value="1"/>
</dbReference>
<dbReference type="PRINTS" id="PR00364">
    <property type="entry name" value="DISEASERSIST"/>
</dbReference>
<organism evidence="9 10">
    <name type="scientific">Digitaria exilis</name>
    <dbReference type="NCBI Taxonomy" id="1010633"/>
    <lineage>
        <taxon>Eukaryota</taxon>
        <taxon>Viridiplantae</taxon>
        <taxon>Streptophyta</taxon>
        <taxon>Embryophyta</taxon>
        <taxon>Tracheophyta</taxon>
        <taxon>Spermatophyta</taxon>
        <taxon>Magnoliopsida</taxon>
        <taxon>Liliopsida</taxon>
        <taxon>Poales</taxon>
        <taxon>Poaceae</taxon>
        <taxon>PACMAD clade</taxon>
        <taxon>Panicoideae</taxon>
        <taxon>Panicodae</taxon>
        <taxon>Paniceae</taxon>
        <taxon>Anthephorinae</taxon>
        <taxon>Digitaria</taxon>
    </lineage>
</organism>
<dbReference type="Pfam" id="PF00931">
    <property type="entry name" value="NB-ARC"/>
    <property type="match status" value="1"/>
</dbReference>
<feature type="domain" description="Disease resistance N-terminal" evidence="7">
    <location>
        <begin position="7"/>
        <end position="91"/>
    </location>
</feature>
<dbReference type="InterPro" id="IPR041118">
    <property type="entry name" value="Rx_N"/>
</dbReference>
<dbReference type="PANTHER" id="PTHR19338:SF75">
    <property type="entry name" value="OS08G0170100 PROTEIN"/>
    <property type="match status" value="1"/>
</dbReference>
<feature type="domain" description="NB-ARC" evidence="6">
    <location>
        <begin position="174"/>
        <end position="333"/>
    </location>
</feature>
<evidence type="ECO:0000256" key="2">
    <source>
        <dbReference type="ARBA" id="ARBA00022614"/>
    </source>
</evidence>
<dbReference type="Gene3D" id="1.20.5.4130">
    <property type="match status" value="1"/>
</dbReference>
<comment type="caution">
    <text evidence="9">The sequence shown here is derived from an EMBL/GenBank/DDBJ whole genome shotgun (WGS) entry which is preliminary data.</text>
</comment>
<dbReference type="InterPro" id="IPR002182">
    <property type="entry name" value="NB-ARC"/>
</dbReference>
<dbReference type="SUPFAM" id="SSF52540">
    <property type="entry name" value="P-loop containing nucleoside triphosphate hydrolases"/>
    <property type="match status" value="1"/>
</dbReference>
<dbReference type="Gene3D" id="3.40.50.300">
    <property type="entry name" value="P-loop containing nucleotide triphosphate hydrolases"/>
    <property type="match status" value="1"/>
</dbReference>
<evidence type="ECO:0000259" key="6">
    <source>
        <dbReference type="Pfam" id="PF00931"/>
    </source>
</evidence>
<dbReference type="InterPro" id="IPR036388">
    <property type="entry name" value="WH-like_DNA-bd_sf"/>
</dbReference>
<dbReference type="InterPro" id="IPR042197">
    <property type="entry name" value="Apaf_helical"/>
</dbReference>
<dbReference type="OrthoDB" id="1867717at2759"/>
<dbReference type="Proteomes" id="UP000636709">
    <property type="component" value="Unassembled WGS sequence"/>
</dbReference>
<dbReference type="GO" id="GO:0002758">
    <property type="term" value="P:innate immune response-activating signaling pathway"/>
    <property type="evidence" value="ECO:0007669"/>
    <property type="project" value="UniProtKB-ARBA"/>
</dbReference>
<sequence length="572" mass="65584">MEFATGALGTLLPKLGQLLLGEYNLHRGAKKNIKFLREELQSIQAALHGIGEVPLDQLSEPVKIWANQARELSYDMEDIVDTFLVRIQGPDPLRKKGYKKFFKKMSDMVTKAKTQHEIGKDINDIKERVKEVAARRQRYKLEDITSAKTTGLDPRVASLYTKVADLVGIDKAREKLILRLTKGDDDVVASKQRIVSVVGLGGLGKTTLAKAVYDKLKEQFDCTAFVPVGRNPDLKKVLKDILIDLHNHFNLDILDERQLINKLQEFLENKRYFIVIDDIWDTRSWGIIKLALADNNGGSRVLITTRTHEVATKAGGLYELQRLSYDNCRKLFFARIYGGKNKSSNHQPDEPDEMSDKILRKCEGVPLAIITMASLLEGKPREEWSEVHRSISFGNKENQQPASTMKVLSLSYYDLPPHLPTCLLHLTVFPEDYFIEKNPLIWMWIAEDFVHKEQGRSSFEIGEEYFNQLVNRSLIQLVEKWDYQEFVVHDMVLDLIRSISSEENFVTLLLYKNNEVALLPSATQVRVRRLALQRSNRVLKKQGKASRTFSTMQEHKIFTMAKSRLGKLNIRK</sequence>
<feature type="domain" description="Disease resistance protein winged helix" evidence="8">
    <location>
        <begin position="428"/>
        <end position="496"/>
    </location>
</feature>
<proteinExistence type="inferred from homology"/>